<feature type="domain" description="Protein kinase" evidence="13">
    <location>
        <begin position="1"/>
        <end position="269"/>
    </location>
</feature>
<dbReference type="PROSITE" id="PS50011">
    <property type="entry name" value="PROTEIN_KINASE_DOM"/>
    <property type="match status" value="1"/>
</dbReference>
<evidence type="ECO:0000313" key="14">
    <source>
        <dbReference type="EMBL" id="EDV26838.1"/>
    </source>
</evidence>
<gene>
    <name evidence="14" type="ORF">TRIADDRAFT_22456</name>
</gene>
<dbReference type="EMBL" id="DS985243">
    <property type="protein sequence ID" value="EDV26838.1"/>
    <property type="molecule type" value="Genomic_DNA"/>
</dbReference>
<keyword evidence="7 12" id="KW-0067">ATP-binding</keyword>
<evidence type="ECO:0000256" key="11">
    <source>
        <dbReference type="ARBA" id="ARBA00080573"/>
    </source>
</evidence>
<accession>B3RR97</accession>
<evidence type="ECO:0000256" key="5">
    <source>
        <dbReference type="ARBA" id="ARBA00022741"/>
    </source>
</evidence>
<evidence type="ECO:0000256" key="8">
    <source>
        <dbReference type="ARBA" id="ARBA00047899"/>
    </source>
</evidence>
<dbReference type="GO" id="GO:0004674">
    <property type="term" value="F:protein serine/threonine kinase activity"/>
    <property type="evidence" value="ECO:0000318"/>
    <property type="project" value="GO_Central"/>
</dbReference>
<organism evidence="14 15">
    <name type="scientific">Trichoplax adhaerens</name>
    <name type="common">Trichoplax reptans</name>
    <dbReference type="NCBI Taxonomy" id="10228"/>
    <lineage>
        <taxon>Eukaryota</taxon>
        <taxon>Metazoa</taxon>
        <taxon>Placozoa</taxon>
        <taxon>Uniplacotomia</taxon>
        <taxon>Trichoplacea</taxon>
        <taxon>Trichoplacidae</taxon>
        <taxon>Trichoplax</taxon>
    </lineage>
</organism>
<dbReference type="InParanoid" id="B3RR97"/>
<dbReference type="PANTHER" id="PTHR11584:SF369">
    <property type="entry name" value="MITOGEN-ACTIVATED PROTEIN KINASE KINASE KINASE 19-RELATED"/>
    <property type="match status" value="1"/>
</dbReference>
<evidence type="ECO:0000256" key="9">
    <source>
        <dbReference type="ARBA" id="ARBA00048679"/>
    </source>
</evidence>
<dbReference type="PROSITE" id="PS00107">
    <property type="entry name" value="PROTEIN_KINASE_ATP"/>
    <property type="match status" value="1"/>
</dbReference>
<keyword evidence="3" id="KW-0723">Serine/threonine-protein kinase</keyword>
<evidence type="ECO:0000256" key="6">
    <source>
        <dbReference type="ARBA" id="ARBA00022777"/>
    </source>
</evidence>
<keyword evidence="6" id="KW-0418">Kinase</keyword>
<dbReference type="GO" id="GO:0035556">
    <property type="term" value="P:intracellular signal transduction"/>
    <property type="evidence" value="ECO:0007669"/>
    <property type="project" value="UniProtKB-ARBA"/>
</dbReference>
<dbReference type="PhylomeDB" id="B3RR97"/>
<dbReference type="FunFam" id="1.10.510.10:FF:000331">
    <property type="entry name" value="Mitogen-activated protein kinase kinase kinase 19"/>
    <property type="match status" value="1"/>
</dbReference>
<evidence type="ECO:0000256" key="12">
    <source>
        <dbReference type="PROSITE-ProRule" id="PRU10141"/>
    </source>
</evidence>
<dbReference type="InterPro" id="IPR017441">
    <property type="entry name" value="Protein_kinase_ATP_BS"/>
</dbReference>
<evidence type="ECO:0000256" key="1">
    <source>
        <dbReference type="ARBA" id="ARBA00008874"/>
    </source>
</evidence>
<keyword evidence="5 12" id="KW-0547">Nucleotide-binding</keyword>
<dbReference type="PANTHER" id="PTHR11584">
    <property type="entry name" value="SERINE/THREONINE PROTEIN KINASE"/>
    <property type="match status" value="1"/>
</dbReference>
<dbReference type="InterPro" id="IPR011009">
    <property type="entry name" value="Kinase-like_dom_sf"/>
</dbReference>
<dbReference type="OMA" id="MDGEDWI"/>
<keyword evidence="15" id="KW-1185">Reference proteome</keyword>
<evidence type="ECO:0000256" key="7">
    <source>
        <dbReference type="ARBA" id="ARBA00022840"/>
    </source>
</evidence>
<dbReference type="Pfam" id="PF00069">
    <property type="entry name" value="Pkinase"/>
    <property type="match status" value="1"/>
</dbReference>
<dbReference type="Gene3D" id="1.10.510.10">
    <property type="entry name" value="Transferase(Phosphotransferase) domain 1"/>
    <property type="match status" value="1"/>
</dbReference>
<evidence type="ECO:0000256" key="10">
    <source>
        <dbReference type="ARBA" id="ARBA00069016"/>
    </source>
</evidence>
<dbReference type="eggNOG" id="KOG0198">
    <property type="taxonomic scope" value="Eukaryota"/>
</dbReference>
<comment type="catalytic activity">
    <reaction evidence="9">
        <text>L-seryl-[protein] + ATP = O-phospho-L-seryl-[protein] + ADP + H(+)</text>
        <dbReference type="Rhea" id="RHEA:17989"/>
        <dbReference type="Rhea" id="RHEA-COMP:9863"/>
        <dbReference type="Rhea" id="RHEA-COMP:11604"/>
        <dbReference type="ChEBI" id="CHEBI:15378"/>
        <dbReference type="ChEBI" id="CHEBI:29999"/>
        <dbReference type="ChEBI" id="CHEBI:30616"/>
        <dbReference type="ChEBI" id="CHEBI:83421"/>
        <dbReference type="ChEBI" id="CHEBI:456216"/>
        <dbReference type="EC" id="2.7.11.1"/>
    </reaction>
</comment>
<evidence type="ECO:0000256" key="2">
    <source>
        <dbReference type="ARBA" id="ARBA00012513"/>
    </source>
</evidence>
<dbReference type="EC" id="2.7.11.1" evidence="2"/>
<comment type="similarity">
    <text evidence="1">Belongs to the protein kinase superfamily. STE Ser/Thr protein kinase family. STE20 subfamily.</text>
</comment>
<dbReference type="GeneID" id="6751518"/>
<keyword evidence="4" id="KW-0808">Transferase</keyword>
<evidence type="ECO:0000256" key="4">
    <source>
        <dbReference type="ARBA" id="ARBA00022679"/>
    </source>
</evidence>
<dbReference type="GO" id="GO:0005737">
    <property type="term" value="C:cytoplasm"/>
    <property type="evidence" value="ECO:0000318"/>
    <property type="project" value="GO_Central"/>
</dbReference>
<dbReference type="CTD" id="6751518"/>
<protein>
    <recommendedName>
        <fullName evidence="10">Mitogen-activated protein kinase kinase kinase 19</fullName>
        <ecNumber evidence="2">2.7.11.1</ecNumber>
    </recommendedName>
    <alternativeName>
        <fullName evidence="11">SPS1/STE20-related protein kinase YSK4</fullName>
    </alternativeName>
</protein>
<name>B3RR97_TRIAD</name>
<reference evidence="14 15" key="1">
    <citation type="journal article" date="2008" name="Nature">
        <title>The Trichoplax genome and the nature of placozoans.</title>
        <authorList>
            <person name="Srivastava M."/>
            <person name="Begovic E."/>
            <person name="Chapman J."/>
            <person name="Putnam N.H."/>
            <person name="Hellsten U."/>
            <person name="Kawashima T."/>
            <person name="Kuo A."/>
            <person name="Mitros T."/>
            <person name="Salamov A."/>
            <person name="Carpenter M.L."/>
            <person name="Signorovitch A.Y."/>
            <person name="Moreno M.A."/>
            <person name="Kamm K."/>
            <person name="Grimwood J."/>
            <person name="Schmutz J."/>
            <person name="Shapiro H."/>
            <person name="Grigoriev I.V."/>
            <person name="Buss L.W."/>
            <person name="Schierwater B."/>
            <person name="Dellaporta S.L."/>
            <person name="Rokhsar D.S."/>
        </authorList>
    </citation>
    <scope>NUCLEOTIDE SEQUENCE [LARGE SCALE GENOMIC DNA]</scope>
    <source>
        <strain evidence="14 15">Grell-BS-1999</strain>
    </source>
</reference>
<dbReference type="SUPFAM" id="SSF56112">
    <property type="entry name" value="Protein kinase-like (PK-like)"/>
    <property type="match status" value="1"/>
</dbReference>
<evidence type="ECO:0000256" key="3">
    <source>
        <dbReference type="ARBA" id="ARBA00022527"/>
    </source>
</evidence>
<dbReference type="RefSeq" id="XP_002110834.1">
    <property type="nucleotide sequence ID" value="XM_002110798.1"/>
</dbReference>
<proteinExistence type="inferred from homology"/>
<sequence length="273" mass="31142">WQKEKLLGAGAFGQVYLGYDKTNKRYIAIKQVKTYSNDHARKEVEALKAEIELLRKLRHDRIVSYYGAEYNEIELSILMEYMPGGSIFEYLRKNGVLPESTTRKYTRQILEGVAYLHSNLIVHRDIKGNRLILILYPNDANILLDSYGNVKLADFGSARRIKSLQTMSGLKSLHGTSYWISPEVAKGEGYGRKADIWSVGCTVVEMLTAHPPLREYEPLAAVFKIATEQIYPSLPEHSSESAKEFIRATFRRDTKSRPSAGDLLRYKFITAVR</sequence>
<dbReference type="InterPro" id="IPR000719">
    <property type="entry name" value="Prot_kinase_dom"/>
</dbReference>
<dbReference type="Proteomes" id="UP000009022">
    <property type="component" value="Unassembled WGS sequence"/>
</dbReference>
<dbReference type="STRING" id="10228.B3RR97"/>
<dbReference type="HOGENOM" id="CLU_000288_63_23_1"/>
<dbReference type="KEGG" id="tad:TRIADDRAFT_22456"/>
<comment type="catalytic activity">
    <reaction evidence="8">
        <text>L-threonyl-[protein] + ATP = O-phospho-L-threonyl-[protein] + ADP + H(+)</text>
        <dbReference type="Rhea" id="RHEA:46608"/>
        <dbReference type="Rhea" id="RHEA-COMP:11060"/>
        <dbReference type="Rhea" id="RHEA-COMP:11605"/>
        <dbReference type="ChEBI" id="CHEBI:15378"/>
        <dbReference type="ChEBI" id="CHEBI:30013"/>
        <dbReference type="ChEBI" id="CHEBI:30616"/>
        <dbReference type="ChEBI" id="CHEBI:61977"/>
        <dbReference type="ChEBI" id="CHEBI:456216"/>
        <dbReference type="EC" id="2.7.11.1"/>
    </reaction>
</comment>
<feature type="binding site" evidence="12">
    <location>
        <position position="30"/>
    </location>
    <ligand>
        <name>ATP</name>
        <dbReference type="ChEBI" id="CHEBI:30616"/>
    </ligand>
</feature>
<evidence type="ECO:0000313" key="15">
    <source>
        <dbReference type="Proteomes" id="UP000009022"/>
    </source>
</evidence>
<dbReference type="GO" id="GO:0005524">
    <property type="term" value="F:ATP binding"/>
    <property type="evidence" value="ECO:0007669"/>
    <property type="project" value="UniProtKB-UniRule"/>
</dbReference>
<feature type="non-terminal residue" evidence="14">
    <location>
        <position position="1"/>
    </location>
</feature>
<dbReference type="PIRSF" id="PIRSF000654">
    <property type="entry name" value="Integrin-linked_kinase"/>
    <property type="match status" value="1"/>
</dbReference>
<dbReference type="AlphaFoldDB" id="B3RR97"/>
<evidence type="ECO:0000259" key="13">
    <source>
        <dbReference type="PROSITE" id="PS50011"/>
    </source>
</evidence>
<dbReference type="OrthoDB" id="8693905at2759"/>